<keyword evidence="2" id="KW-0547">Nucleotide-binding</keyword>
<feature type="region of interest" description="Disordered" evidence="4">
    <location>
        <begin position="245"/>
        <end position="296"/>
    </location>
</feature>
<dbReference type="InterPro" id="IPR000850">
    <property type="entry name" value="Adenylat/UMP-CMP_kin"/>
</dbReference>
<comment type="caution">
    <text evidence="5">The sequence shown here is derived from an EMBL/GenBank/DDBJ whole genome shotgun (WGS) entry which is preliminary data.</text>
</comment>
<dbReference type="OrthoDB" id="442176at2759"/>
<sequence length="335" mass="37091">MLTSQPLRSEQPGGQELVLDGNSWQSALESFAVSLRLQRNVNEAVEVPTLMHCLGARWFQILGEVEEEEAGYAEGATESYCTEQKKPKVIFMMGSEDADRLVCLCAGGPASGKAVQCERMEERFNLRRLSLADLLCSELQGHGDRGRRLRDVLERGERLPEDTMLELLCDAVASSVRQGKGLVVGDPSAVFLLSCSPDTMSSRLQCRGNPPDSSSLQQWAESSGGDGRAVAAHYQRKRLLHTVRPPHTQHHTPPQAPDQAPDQARSARSAPPLEGGSAPRPERSGSLFDGHFPPRFERNGSVQMGVYISTKRLKQSRWVSYRITWDHTQSQQVKM</sequence>
<keyword evidence="1" id="KW-0808">Transferase</keyword>
<name>A0A8S4AUY7_9TELE</name>
<dbReference type="Pfam" id="PF00406">
    <property type="entry name" value="ADK"/>
    <property type="match status" value="1"/>
</dbReference>
<evidence type="ECO:0000313" key="5">
    <source>
        <dbReference type="EMBL" id="CAG5896421.1"/>
    </source>
</evidence>
<evidence type="ECO:0000313" key="6">
    <source>
        <dbReference type="Proteomes" id="UP000677803"/>
    </source>
</evidence>
<reference evidence="5" key="1">
    <citation type="submission" date="2021-05" db="EMBL/GenBank/DDBJ databases">
        <authorList>
            <person name="Tigano A."/>
        </authorList>
    </citation>
    <scope>NUCLEOTIDE SEQUENCE</scope>
</reference>
<evidence type="ECO:0000256" key="2">
    <source>
        <dbReference type="ARBA" id="ARBA00022741"/>
    </source>
</evidence>
<dbReference type="GO" id="GO:0005524">
    <property type="term" value="F:ATP binding"/>
    <property type="evidence" value="ECO:0007669"/>
    <property type="project" value="InterPro"/>
</dbReference>
<proteinExistence type="predicted"/>
<evidence type="ECO:0000256" key="4">
    <source>
        <dbReference type="SAM" id="MobiDB-lite"/>
    </source>
</evidence>
<dbReference type="SUPFAM" id="SSF52540">
    <property type="entry name" value="P-loop containing nucleoside triphosphate hydrolases"/>
    <property type="match status" value="1"/>
</dbReference>
<dbReference type="Proteomes" id="UP000677803">
    <property type="component" value="Unassembled WGS sequence"/>
</dbReference>
<evidence type="ECO:0000256" key="1">
    <source>
        <dbReference type="ARBA" id="ARBA00022679"/>
    </source>
</evidence>
<keyword evidence="3" id="KW-0418">Kinase</keyword>
<dbReference type="AlphaFoldDB" id="A0A8S4AUY7"/>
<dbReference type="InterPro" id="IPR027417">
    <property type="entry name" value="P-loop_NTPase"/>
</dbReference>
<accession>A0A8S4AUY7</accession>
<evidence type="ECO:0000256" key="3">
    <source>
        <dbReference type="ARBA" id="ARBA00022777"/>
    </source>
</evidence>
<gene>
    <name evidence="5" type="ORF">MMEN_LOCUS7502</name>
</gene>
<dbReference type="PANTHER" id="PTHR23359">
    <property type="entry name" value="NUCLEOTIDE KINASE"/>
    <property type="match status" value="1"/>
</dbReference>
<dbReference type="Gene3D" id="3.40.50.300">
    <property type="entry name" value="P-loop containing nucleotide triphosphate hydrolases"/>
    <property type="match status" value="1"/>
</dbReference>
<feature type="region of interest" description="Disordered" evidence="4">
    <location>
        <begin position="201"/>
        <end position="228"/>
    </location>
</feature>
<feature type="compositionally biased region" description="Polar residues" evidence="4">
    <location>
        <begin position="211"/>
        <end position="221"/>
    </location>
</feature>
<keyword evidence="6" id="KW-1185">Reference proteome</keyword>
<dbReference type="GO" id="GO:0019205">
    <property type="term" value="F:nucleobase-containing compound kinase activity"/>
    <property type="evidence" value="ECO:0007669"/>
    <property type="project" value="InterPro"/>
</dbReference>
<feature type="compositionally biased region" description="Low complexity" evidence="4">
    <location>
        <begin position="251"/>
        <end position="264"/>
    </location>
</feature>
<dbReference type="GO" id="GO:0006139">
    <property type="term" value="P:nucleobase-containing compound metabolic process"/>
    <property type="evidence" value="ECO:0007669"/>
    <property type="project" value="InterPro"/>
</dbReference>
<organism evidence="5 6">
    <name type="scientific">Menidia menidia</name>
    <name type="common">Atlantic silverside</name>
    <dbReference type="NCBI Taxonomy" id="238744"/>
    <lineage>
        <taxon>Eukaryota</taxon>
        <taxon>Metazoa</taxon>
        <taxon>Chordata</taxon>
        <taxon>Craniata</taxon>
        <taxon>Vertebrata</taxon>
        <taxon>Euteleostomi</taxon>
        <taxon>Actinopterygii</taxon>
        <taxon>Neopterygii</taxon>
        <taxon>Teleostei</taxon>
        <taxon>Neoteleostei</taxon>
        <taxon>Acanthomorphata</taxon>
        <taxon>Ovalentaria</taxon>
        <taxon>Atherinomorphae</taxon>
        <taxon>Atheriniformes</taxon>
        <taxon>Atherinopsidae</taxon>
        <taxon>Menidiinae</taxon>
        <taxon>Menidia</taxon>
    </lineage>
</organism>
<dbReference type="EMBL" id="CAJRST010007779">
    <property type="protein sequence ID" value="CAG5896421.1"/>
    <property type="molecule type" value="Genomic_DNA"/>
</dbReference>
<protein>
    <submittedName>
        <fullName evidence="5">(Atlantic silverside) hypothetical protein</fullName>
    </submittedName>
</protein>